<gene>
    <name evidence="1" type="ORF">B5M42_01335</name>
</gene>
<accession>A0A4Y8QB85</accession>
<dbReference type="OrthoDB" id="2679622at2"/>
<sequence>MNVHEAITRHSTSQHLHLARFQELDEQREQAIEACVDLCRRGLPFTVDAINEATARIHAHAKAGISPLRPFVTEQMVRDYVERS</sequence>
<proteinExistence type="predicted"/>
<evidence type="ECO:0000313" key="2">
    <source>
        <dbReference type="Proteomes" id="UP000298246"/>
    </source>
</evidence>
<organism evidence="1 2">
    <name type="scientific">Paenibacillus athensensis</name>
    <dbReference type="NCBI Taxonomy" id="1967502"/>
    <lineage>
        <taxon>Bacteria</taxon>
        <taxon>Bacillati</taxon>
        <taxon>Bacillota</taxon>
        <taxon>Bacilli</taxon>
        <taxon>Bacillales</taxon>
        <taxon>Paenibacillaceae</taxon>
        <taxon>Paenibacillus</taxon>
    </lineage>
</organism>
<name>A0A4Y8QB85_9BACL</name>
<dbReference type="InterPro" id="IPR019688">
    <property type="entry name" value="DUF2533"/>
</dbReference>
<dbReference type="Pfam" id="PF10752">
    <property type="entry name" value="DUF2533"/>
    <property type="match status" value="1"/>
</dbReference>
<dbReference type="EMBL" id="MYFO01000001">
    <property type="protein sequence ID" value="TFE91909.1"/>
    <property type="molecule type" value="Genomic_DNA"/>
</dbReference>
<comment type="caution">
    <text evidence="1">The sequence shown here is derived from an EMBL/GenBank/DDBJ whole genome shotgun (WGS) entry which is preliminary data.</text>
</comment>
<evidence type="ECO:0008006" key="3">
    <source>
        <dbReference type="Google" id="ProtNLM"/>
    </source>
</evidence>
<dbReference type="Proteomes" id="UP000298246">
    <property type="component" value="Unassembled WGS sequence"/>
</dbReference>
<evidence type="ECO:0000313" key="1">
    <source>
        <dbReference type="EMBL" id="TFE91909.1"/>
    </source>
</evidence>
<keyword evidence="2" id="KW-1185">Reference proteome</keyword>
<reference evidence="1 2" key="1">
    <citation type="submission" date="2017-03" db="EMBL/GenBank/DDBJ databases">
        <title>Isolation of Levoglucosan Utilizing Bacteria.</title>
        <authorList>
            <person name="Arya A.S."/>
        </authorList>
    </citation>
    <scope>NUCLEOTIDE SEQUENCE [LARGE SCALE GENOMIC DNA]</scope>
    <source>
        <strain evidence="1 2">MEC069</strain>
    </source>
</reference>
<protein>
    <recommendedName>
        <fullName evidence="3">DUF2533 domain-containing protein</fullName>
    </recommendedName>
</protein>
<dbReference type="RefSeq" id="WP_134748875.1">
    <property type="nucleotide sequence ID" value="NZ_MYFO02000001.1"/>
</dbReference>
<dbReference type="AlphaFoldDB" id="A0A4Y8QB85"/>